<comment type="caution">
    <text evidence="1">The sequence shown here is derived from an EMBL/GenBank/DDBJ whole genome shotgun (WGS) entry which is preliminary data.</text>
</comment>
<keyword evidence="2" id="KW-1185">Reference proteome</keyword>
<protein>
    <submittedName>
        <fullName evidence="1">Uncharacterized protein</fullName>
    </submittedName>
</protein>
<evidence type="ECO:0000313" key="1">
    <source>
        <dbReference type="EMBL" id="RNA07702.1"/>
    </source>
</evidence>
<proteinExistence type="predicted"/>
<accession>A0A3M7Q911</accession>
<dbReference type="Proteomes" id="UP000276133">
    <property type="component" value="Unassembled WGS sequence"/>
</dbReference>
<dbReference type="AlphaFoldDB" id="A0A3M7Q911"/>
<name>A0A3M7Q911_BRAPC</name>
<evidence type="ECO:0000313" key="2">
    <source>
        <dbReference type="Proteomes" id="UP000276133"/>
    </source>
</evidence>
<sequence>MEFPNYGKSNKSYLLKFKLINNLNDNYFKRNFHAFCYGKFYKLYQNQFENEQKFWLSLKSGIRNSVDQIPPKKSKTKFFNSFESHASVQFENYLYISFPLPFLNSSSTLPFPFFPLGRVEEKKGSRKGIIFGIHDYFYLLIDHIL</sequence>
<gene>
    <name evidence="1" type="ORF">BpHYR1_008243</name>
</gene>
<reference evidence="1 2" key="1">
    <citation type="journal article" date="2018" name="Sci. Rep.">
        <title>Genomic signatures of local adaptation to the degree of environmental predictability in rotifers.</title>
        <authorList>
            <person name="Franch-Gras L."/>
            <person name="Hahn C."/>
            <person name="Garcia-Roger E.M."/>
            <person name="Carmona M.J."/>
            <person name="Serra M."/>
            <person name="Gomez A."/>
        </authorList>
    </citation>
    <scope>NUCLEOTIDE SEQUENCE [LARGE SCALE GENOMIC DNA]</scope>
    <source>
        <strain evidence="1">HYR1</strain>
    </source>
</reference>
<organism evidence="1 2">
    <name type="scientific">Brachionus plicatilis</name>
    <name type="common">Marine rotifer</name>
    <name type="synonym">Brachionus muelleri</name>
    <dbReference type="NCBI Taxonomy" id="10195"/>
    <lineage>
        <taxon>Eukaryota</taxon>
        <taxon>Metazoa</taxon>
        <taxon>Spiralia</taxon>
        <taxon>Gnathifera</taxon>
        <taxon>Rotifera</taxon>
        <taxon>Eurotatoria</taxon>
        <taxon>Monogononta</taxon>
        <taxon>Pseudotrocha</taxon>
        <taxon>Ploima</taxon>
        <taxon>Brachionidae</taxon>
        <taxon>Brachionus</taxon>
    </lineage>
</organism>
<dbReference type="EMBL" id="REGN01006961">
    <property type="protein sequence ID" value="RNA07702.1"/>
    <property type="molecule type" value="Genomic_DNA"/>
</dbReference>